<dbReference type="GO" id="GO:0008725">
    <property type="term" value="F:DNA-3-methyladenine glycosylase activity"/>
    <property type="evidence" value="ECO:0007669"/>
    <property type="project" value="InterPro"/>
</dbReference>
<protein>
    <submittedName>
        <fullName evidence="3">DNA-3-methyladenine glycosylase I</fullName>
    </submittedName>
</protein>
<keyword evidence="2" id="KW-1133">Transmembrane helix</keyword>
<dbReference type="SUPFAM" id="SSF48150">
    <property type="entry name" value="DNA-glycosylase"/>
    <property type="match status" value="1"/>
</dbReference>
<dbReference type="GO" id="GO:0006284">
    <property type="term" value="P:base-excision repair"/>
    <property type="evidence" value="ECO:0007669"/>
    <property type="project" value="InterPro"/>
</dbReference>
<dbReference type="InterPro" id="IPR005019">
    <property type="entry name" value="Adenine_glyco"/>
</dbReference>
<reference evidence="3 4" key="1">
    <citation type="submission" date="2016-10" db="EMBL/GenBank/DDBJ databases">
        <authorList>
            <person name="Varghese N."/>
            <person name="Submissions S."/>
        </authorList>
    </citation>
    <scope>NUCLEOTIDE SEQUENCE [LARGE SCALE GENOMIC DNA]</scope>
    <source>
        <strain evidence="3 4">WCC6</strain>
    </source>
</reference>
<organism evidence="3 4">
    <name type="scientific">Acidaminococcus fermentans</name>
    <dbReference type="NCBI Taxonomy" id="905"/>
    <lineage>
        <taxon>Bacteria</taxon>
        <taxon>Bacillati</taxon>
        <taxon>Bacillota</taxon>
        <taxon>Negativicutes</taxon>
        <taxon>Acidaminococcales</taxon>
        <taxon>Acidaminococcaceae</taxon>
        <taxon>Acidaminococcus</taxon>
    </lineage>
</organism>
<dbReference type="Pfam" id="PF03352">
    <property type="entry name" value="Adenine_glyco"/>
    <property type="match status" value="1"/>
</dbReference>
<evidence type="ECO:0000256" key="2">
    <source>
        <dbReference type="SAM" id="Phobius"/>
    </source>
</evidence>
<proteinExistence type="predicted"/>
<dbReference type="PANTHER" id="PTHR30037">
    <property type="entry name" value="DNA-3-METHYLADENINE GLYCOSYLASE 1"/>
    <property type="match status" value="1"/>
</dbReference>
<dbReference type="InterPro" id="IPR011257">
    <property type="entry name" value="DNA_glycosylase"/>
</dbReference>
<comment type="caution">
    <text evidence="3">The sequence shown here is derived from an EMBL/GenBank/DDBJ whole genome shotgun (WGS) entry which is preliminary data.</text>
</comment>
<feature type="binding site" evidence="1">
    <location>
        <position position="177"/>
    </location>
    <ligand>
        <name>Zn(2+)</name>
        <dbReference type="ChEBI" id="CHEBI:29105"/>
    </ligand>
</feature>
<feature type="binding site" evidence="1">
    <location>
        <position position="25"/>
    </location>
    <ligand>
        <name>Zn(2+)</name>
        <dbReference type="ChEBI" id="CHEBI:29105"/>
    </ligand>
</feature>
<dbReference type="AlphaFoldDB" id="A0A1H2W6T6"/>
<dbReference type="Gene3D" id="1.10.340.30">
    <property type="entry name" value="Hypothetical protein, domain 2"/>
    <property type="match status" value="1"/>
</dbReference>
<name>A0A1H2W6T6_ACIFE</name>
<keyword evidence="2" id="KW-0472">Membrane</keyword>
<sequence length="189" mass="22219">MTQWADGKQRCFWANPGNPRYIRYHDEEWGRPVHEDRKLFEMLLLETFQAGLSWECVLNKREGFRRAFDGFDPEIIAGYTEEKLEALGQDPAIIRNRLKIRAAVTNARVFLAIRREWGTFDRYLWHWTEGKTLRETDLTHSPLSDAISKDLKKWGMKFVGTIVIYSLLQAVGIIWSHEKGCFLDREKGK</sequence>
<keyword evidence="2" id="KW-0812">Transmembrane</keyword>
<dbReference type="Proteomes" id="UP000182379">
    <property type="component" value="Unassembled WGS sequence"/>
</dbReference>
<dbReference type="PANTHER" id="PTHR30037:SF4">
    <property type="entry name" value="DNA-3-METHYLADENINE GLYCOSYLASE I"/>
    <property type="match status" value="1"/>
</dbReference>
<evidence type="ECO:0000313" key="4">
    <source>
        <dbReference type="Proteomes" id="UP000182379"/>
    </source>
</evidence>
<evidence type="ECO:0000256" key="1">
    <source>
        <dbReference type="PIRSR" id="PIRSR605019-1"/>
    </source>
</evidence>
<dbReference type="RefSeq" id="WP_074705487.1">
    <property type="nucleotide sequence ID" value="NZ_CAMEFB010000005.1"/>
</dbReference>
<keyword evidence="1" id="KW-0479">Metal-binding</keyword>
<feature type="transmembrane region" description="Helical" evidence="2">
    <location>
        <begin position="158"/>
        <end position="177"/>
    </location>
</feature>
<evidence type="ECO:0000313" key="3">
    <source>
        <dbReference type="EMBL" id="SDW76257.1"/>
    </source>
</evidence>
<gene>
    <name evidence="3" type="ORF">SAMN05216495_105111</name>
</gene>
<keyword evidence="1" id="KW-0862">Zinc</keyword>
<dbReference type="GO" id="GO:0046872">
    <property type="term" value="F:metal ion binding"/>
    <property type="evidence" value="ECO:0007669"/>
    <property type="project" value="UniProtKB-KW"/>
</dbReference>
<accession>A0A1H2W6T6</accession>
<dbReference type="EMBL" id="FNOP01000005">
    <property type="protein sequence ID" value="SDW76257.1"/>
    <property type="molecule type" value="Genomic_DNA"/>
</dbReference>
<feature type="binding site" evidence="1">
    <location>
        <position position="11"/>
    </location>
    <ligand>
        <name>Zn(2+)</name>
        <dbReference type="ChEBI" id="CHEBI:29105"/>
    </ligand>
</feature>
<feature type="binding site" evidence="1">
    <location>
        <position position="181"/>
    </location>
    <ligand>
        <name>Zn(2+)</name>
        <dbReference type="ChEBI" id="CHEBI:29105"/>
    </ligand>
</feature>
<dbReference type="InterPro" id="IPR052891">
    <property type="entry name" value="DNA-3mA_glycosylase"/>
</dbReference>